<dbReference type="EMBL" id="MHWF01000032">
    <property type="protein sequence ID" value="OHB04857.1"/>
    <property type="molecule type" value="Genomic_DNA"/>
</dbReference>
<comment type="caution">
    <text evidence="2">The sequence shown here is derived from an EMBL/GenBank/DDBJ whole genome shotgun (WGS) entry which is preliminary data.</text>
</comment>
<accession>A0A1G2U5V0</accession>
<feature type="region of interest" description="Disordered" evidence="1">
    <location>
        <begin position="50"/>
        <end position="73"/>
    </location>
</feature>
<protein>
    <submittedName>
        <fullName evidence="2">Uncharacterized protein</fullName>
    </submittedName>
</protein>
<evidence type="ECO:0000313" key="3">
    <source>
        <dbReference type="Proteomes" id="UP000177722"/>
    </source>
</evidence>
<evidence type="ECO:0000256" key="1">
    <source>
        <dbReference type="SAM" id="MobiDB-lite"/>
    </source>
</evidence>
<dbReference type="AlphaFoldDB" id="A0A1G2U5V0"/>
<dbReference type="Proteomes" id="UP000177722">
    <property type="component" value="Unassembled WGS sequence"/>
</dbReference>
<gene>
    <name evidence="2" type="ORF">A3B16_01460</name>
</gene>
<name>A0A1G2U5V0_9BACT</name>
<feature type="compositionally biased region" description="Basic and acidic residues" evidence="1">
    <location>
        <begin position="50"/>
        <end position="63"/>
    </location>
</feature>
<reference evidence="2 3" key="1">
    <citation type="journal article" date="2016" name="Nat. Commun.">
        <title>Thousands of microbial genomes shed light on interconnected biogeochemical processes in an aquifer system.</title>
        <authorList>
            <person name="Anantharaman K."/>
            <person name="Brown C.T."/>
            <person name="Hug L.A."/>
            <person name="Sharon I."/>
            <person name="Castelle C.J."/>
            <person name="Probst A.J."/>
            <person name="Thomas B.C."/>
            <person name="Singh A."/>
            <person name="Wilkins M.J."/>
            <person name="Karaoz U."/>
            <person name="Brodie E.L."/>
            <person name="Williams K.H."/>
            <person name="Hubbard S.S."/>
            <person name="Banfield J.F."/>
        </authorList>
    </citation>
    <scope>NUCLEOTIDE SEQUENCE [LARGE SCALE GENOMIC DNA]</scope>
</reference>
<evidence type="ECO:0000313" key="2">
    <source>
        <dbReference type="EMBL" id="OHB04857.1"/>
    </source>
</evidence>
<sequence length="110" mass="12133">MRILANYGCRADGESYSVTFETMGDVGKEKVEATIDELFGLAKEAVKRQIEGKAPKEKEDPQPKNHNQPATKKQVNLIIKLAKEKGKFIENLGALTIAEASQTIEELMAV</sequence>
<organism evidence="2 3">
    <name type="scientific">Candidatus Zambryskibacteria bacterium RIFCSPLOWO2_01_FULL_45_43</name>
    <dbReference type="NCBI Taxonomy" id="1802762"/>
    <lineage>
        <taxon>Bacteria</taxon>
        <taxon>Candidatus Zambryskiibacteriota</taxon>
    </lineage>
</organism>
<feature type="compositionally biased region" description="Polar residues" evidence="1">
    <location>
        <begin position="64"/>
        <end position="73"/>
    </location>
</feature>
<proteinExistence type="predicted"/>